<dbReference type="Pfam" id="PF01490">
    <property type="entry name" value="Aa_trans"/>
    <property type="match status" value="1"/>
</dbReference>
<evidence type="ECO:0000256" key="7">
    <source>
        <dbReference type="RuleBase" id="RU003651"/>
    </source>
</evidence>
<keyword evidence="2" id="KW-0813">Transport</keyword>
<comment type="caution">
    <text evidence="12">The sequence shown here is derived from an EMBL/GenBank/DDBJ whole genome shotgun (WGS) entry which is preliminary data.</text>
</comment>
<protein>
    <submittedName>
        <fullName evidence="12">Amino acid permease 7</fullName>
    </submittedName>
</protein>
<feature type="domain" description="ATPase AAA-type core" evidence="10">
    <location>
        <begin position="371"/>
        <end position="436"/>
    </location>
</feature>
<feature type="transmembrane region" description="Helical" evidence="8">
    <location>
        <begin position="69"/>
        <end position="91"/>
    </location>
</feature>
<evidence type="ECO:0000256" key="1">
    <source>
        <dbReference type="ARBA" id="ARBA00004370"/>
    </source>
</evidence>
<dbReference type="AlphaFoldDB" id="A0A6A2XP26"/>
<keyword evidence="4" id="KW-0029">Amino-acid transport</keyword>
<sequence>MLVFAAITFVSVSLLSDCYMSPDPEFGPNRLKSYTDAVLFYLDKDYWTMSVMRFYPCYSPLSHLNGEKTHRLCGVILMGSLYGTAIAYVITSASSIKGIHKSNCFHTEGHNAPCSYEDTSYVFLFGAVQFVMSQIPDFHNMKWLSVVAAIMSFSLRFQNGTIKGSINGVPAANTVDKLWLAFQALGDIAYAFPYTVIVLEIQDTLKSPPNKIMKKASVIAIVITTLFYLCCGCFGYAAFGNNTPGNLLTGFGFYKPYWLVDFANACIVLHLVGGYQIFSQPVFAFAERRFTDKFPNSCLRRVDDRYCDDVPILQPGFGTEGSVDLLAFCCIFSGGNVPCAEENSTLDQKMGCSQEFQHFRLTCDNSGLYRVDALTTKRRKEGGWIVERLLNQLLIELDGADQRRGVCVIGATNRPEVMDRAVLRPGRFGKLLYVPLPSPDERGLI</sequence>
<evidence type="ECO:0000313" key="13">
    <source>
        <dbReference type="Proteomes" id="UP000436088"/>
    </source>
</evidence>
<evidence type="ECO:0000256" key="6">
    <source>
        <dbReference type="ARBA" id="ARBA00023136"/>
    </source>
</evidence>
<dbReference type="GO" id="GO:0016020">
    <property type="term" value="C:membrane"/>
    <property type="evidence" value="ECO:0007669"/>
    <property type="project" value="UniProtKB-SubCell"/>
</dbReference>
<feature type="domain" description="Amino acid transporter transmembrane" evidence="11">
    <location>
        <begin position="1"/>
        <end position="293"/>
    </location>
</feature>
<evidence type="ECO:0000256" key="8">
    <source>
        <dbReference type="SAM" id="Phobius"/>
    </source>
</evidence>
<dbReference type="PANTHER" id="PTHR48017">
    <property type="entry name" value="OS05G0424000 PROTEIN-RELATED"/>
    <property type="match status" value="1"/>
</dbReference>
<dbReference type="GO" id="GO:0005524">
    <property type="term" value="F:ATP binding"/>
    <property type="evidence" value="ECO:0007669"/>
    <property type="project" value="UniProtKB-KW"/>
</dbReference>
<dbReference type="InterPro" id="IPR013057">
    <property type="entry name" value="AA_transpt_TM"/>
</dbReference>
<proteinExistence type="inferred from homology"/>
<dbReference type="InterPro" id="IPR003959">
    <property type="entry name" value="ATPase_AAA_core"/>
</dbReference>
<keyword evidence="3 8" id="KW-0812">Transmembrane</keyword>
<dbReference type="Pfam" id="PF00004">
    <property type="entry name" value="AAA"/>
    <property type="match status" value="1"/>
</dbReference>
<dbReference type="InterPro" id="IPR027417">
    <property type="entry name" value="P-loop_NTPase"/>
</dbReference>
<evidence type="ECO:0000256" key="3">
    <source>
        <dbReference type="ARBA" id="ARBA00022692"/>
    </source>
</evidence>
<evidence type="ECO:0000256" key="5">
    <source>
        <dbReference type="ARBA" id="ARBA00022989"/>
    </source>
</evidence>
<keyword evidence="5 8" id="KW-1133">Transmembrane helix</keyword>
<keyword evidence="7" id="KW-0067">ATP-binding</keyword>
<dbReference type="GO" id="GO:0016887">
    <property type="term" value="F:ATP hydrolysis activity"/>
    <property type="evidence" value="ECO:0007669"/>
    <property type="project" value="InterPro"/>
</dbReference>
<feature type="transmembrane region" description="Helical" evidence="8">
    <location>
        <begin position="257"/>
        <end position="278"/>
    </location>
</feature>
<name>A0A6A2XP26_HIBSY</name>
<feature type="signal peptide" evidence="9">
    <location>
        <begin position="1"/>
        <end position="20"/>
    </location>
</feature>
<dbReference type="EMBL" id="VEPZ02001363">
    <property type="protein sequence ID" value="KAE8677252.1"/>
    <property type="molecule type" value="Genomic_DNA"/>
</dbReference>
<evidence type="ECO:0000259" key="10">
    <source>
        <dbReference type="Pfam" id="PF00004"/>
    </source>
</evidence>
<keyword evidence="6 8" id="KW-0472">Membrane</keyword>
<organism evidence="12 13">
    <name type="scientific">Hibiscus syriacus</name>
    <name type="common">Rose of Sharon</name>
    <dbReference type="NCBI Taxonomy" id="106335"/>
    <lineage>
        <taxon>Eukaryota</taxon>
        <taxon>Viridiplantae</taxon>
        <taxon>Streptophyta</taxon>
        <taxon>Embryophyta</taxon>
        <taxon>Tracheophyta</taxon>
        <taxon>Spermatophyta</taxon>
        <taxon>Magnoliopsida</taxon>
        <taxon>eudicotyledons</taxon>
        <taxon>Gunneridae</taxon>
        <taxon>Pentapetalae</taxon>
        <taxon>rosids</taxon>
        <taxon>malvids</taxon>
        <taxon>Malvales</taxon>
        <taxon>Malvaceae</taxon>
        <taxon>Malvoideae</taxon>
        <taxon>Hibiscus</taxon>
    </lineage>
</organism>
<dbReference type="SUPFAM" id="SSF52540">
    <property type="entry name" value="P-loop containing nucleoside triphosphate hydrolases"/>
    <property type="match status" value="1"/>
</dbReference>
<keyword evidence="7" id="KW-0547">Nucleotide-binding</keyword>
<evidence type="ECO:0000256" key="2">
    <source>
        <dbReference type="ARBA" id="ARBA00022448"/>
    </source>
</evidence>
<dbReference type="Gene3D" id="3.40.50.300">
    <property type="entry name" value="P-loop containing nucleotide triphosphate hydrolases"/>
    <property type="match status" value="1"/>
</dbReference>
<dbReference type="PROSITE" id="PS00674">
    <property type="entry name" value="AAA"/>
    <property type="match status" value="1"/>
</dbReference>
<reference evidence="12" key="1">
    <citation type="submission" date="2019-09" db="EMBL/GenBank/DDBJ databases">
        <title>Draft genome information of white flower Hibiscus syriacus.</title>
        <authorList>
            <person name="Kim Y.-M."/>
        </authorList>
    </citation>
    <scope>NUCLEOTIDE SEQUENCE [LARGE SCALE GENOMIC DNA]</scope>
    <source>
        <strain evidence="12">YM2019G1</strain>
    </source>
</reference>
<keyword evidence="13" id="KW-1185">Reference proteome</keyword>
<comment type="subcellular location">
    <subcellularLocation>
        <location evidence="1">Membrane</location>
    </subcellularLocation>
</comment>
<accession>A0A6A2XP26</accession>
<evidence type="ECO:0000313" key="12">
    <source>
        <dbReference type="EMBL" id="KAE8677252.1"/>
    </source>
</evidence>
<feature type="chain" id="PRO_5025494227" evidence="9">
    <location>
        <begin position="21"/>
        <end position="445"/>
    </location>
</feature>
<dbReference type="Proteomes" id="UP000436088">
    <property type="component" value="Unassembled WGS sequence"/>
</dbReference>
<evidence type="ECO:0000259" key="11">
    <source>
        <dbReference type="Pfam" id="PF01490"/>
    </source>
</evidence>
<evidence type="ECO:0000256" key="9">
    <source>
        <dbReference type="SAM" id="SignalP"/>
    </source>
</evidence>
<gene>
    <name evidence="12" type="ORF">F3Y22_tig00111540pilonHSYRG00077</name>
</gene>
<evidence type="ECO:0000256" key="4">
    <source>
        <dbReference type="ARBA" id="ARBA00022970"/>
    </source>
</evidence>
<dbReference type="GO" id="GO:0006865">
    <property type="term" value="P:amino acid transport"/>
    <property type="evidence" value="ECO:0007669"/>
    <property type="project" value="UniProtKB-KW"/>
</dbReference>
<keyword evidence="9" id="KW-0732">Signal</keyword>
<dbReference type="InterPro" id="IPR003960">
    <property type="entry name" value="ATPase_AAA_CS"/>
</dbReference>
<comment type="similarity">
    <text evidence="7">Belongs to the AAA ATPase family.</text>
</comment>
<feature type="transmembrane region" description="Helical" evidence="8">
    <location>
        <begin position="218"/>
        <end position="237"/>
    </location>
</feature>